<dbReference type="Gene3D" id="1.10.8.1310">
    <property type="match status" value="1"/>
</dbReference>
<keyword evidence="4" id="KW-0472">Membrane</keyword>
<sequence>MSIVASELTYQSSLDIDYLGKSLYLDSDDAPLNDHIKSLKVKEIYNTITKEDDEEEILELLSDLSRSTDGLVNNELRCKIWPILLGIDYNNTNDHELTLSKEYSPNTNLMKVSPESFLEDLKYVDVPPHKDEDQVKLDIQRSFTILNHIQSISYSGSSSYATILTTKDIDNLKTKLSHLIIKLLRKYSCLHYYQGFHDIASIILLVCYVPNDKSDDFNNNGEDEANDDYRINEDLAFAMLEKLAIFHLRDYMVIDINLSIDHLRLIPMILEMVDDQLFTLIKQTSNSYVHSEGLHYDYKFYQALSSILTIYSHDLSTITQILTIWDFSLSYNSVLINMYIYAATLITFKDRIWEKLHLEQDECNFESVDQDLVHTAVSPSSLFEELTDSDLIKILNKAKELFEAYPVDGLLNKEKTWDIWFGKYNLNSVLCNTSSPSSSKNEKFVKFKKYLTPEKLSEVILKQNDEISQQSLDELQHQQKIFAELQQQKEDELSQSIQSIQYDDESSDNSLSSSLTLASSLTSSSLHRIKSSLLFKKFFNSEQGQSHPDEEKNVVVRNKNWLLSTNTIYRVSVTIGFIGVIMHFILVKYDNLHYSNFLHSLSRSFRSILDHEPVYTLSSIGSIMVNDFEDCFSSVLYYVKNSHFTSGILDQVGIGNLRSTIYGFQQ</sequence>
<evidence type="ECO:0000313" key="6">
    <source>
        <dbReference type="EMBL" id="EMG48032.1"/>
    </source>
</evidence>
<dbReference type="PANTHER" id="PTHR20913:SF7">
    <property type="entry name" value="RE60063P"/>
    <property type="match status" value="1"/>
</dbReference>
<dbReference type="EMBL" id="AOGT01001303">
    <property type="protein sequence ID" value="EMG48032.1"/>
    <property type="molecule type" value="Genomic_DNA"/>
</dbReference>
<evidence type="ECO:0000256" key="3">
    <source>
        <dbReference type="ARBA" id="ARBA00022468"/>
    </source>
</evidence>
<dbReference type="eggNOG" id="KOG2595">
    <property type="taxonomic scope" value="Eukaryota"/>
</dbReference>
<dbReference type="GO" id="GO:0006888">
    <property type="term" value="P:endoplasmic reticulum to Golgi vesicle-mediated transport"/>
    <property type="evidence" value="ECO:0007669"/>
    <property type="project" value="TreeGrafter"/>
</dbReference>
<dbReference type="OrthoDB" id="206700at2759"/>
<dbReference type="Proteomes" id="UP000011777">
    <property type="component" value="Unassembled WGS sequence"/>
</dbReference>
<dbReference type="STRING" id="1245528.M3HKX0"/>
<dbReference type="PANTHER" id="PTHR20913">
    <property type="entry name" value="TBC1 DOMAIN FAMILY MEMBER 20/GTPASE"/>
    <property type="match status" value="1"/>
</dbReference>
<evidence type="ECO:0000256" key="1">
    <source>
        <dbReference type="ARBA" id="ARBA00005521"/>
    </source>
</evidence>
<dbReference type="HOGENOM" id="CLU_412174_0_0_1"/>
<comment type="caution">
    <text evidence="6">The sequence shown here is derived from an EMBL/GenBank/DDBJ whole genome shotgun (WGS) entry which is preliminary data.</text>
</comment>
<evidence type="ECO:0000256" key="2">
    <source>
        <dbReference type="ARBA" id="ARBA00019144"/>
    </source>
</evidence>
<keyword evidence="3" id="KW-0343">GTPase activation</keyword>
<dbReference type="Pfam" id="PF00566">
    <property type="entry name" value="RabGAP-TBC"/>
    <property type="match status" value="1"/>
</dbReference>
<dbReference type="AlphaFoldDB" id="M3HKX0"/>
<reference evidence="6 7" key="1">
    <citation type="submission" date="2013-02" db="EMBL/GenBank/DDBJ databases">
        <title>Genome sequence of Candida maltosa Xu316, a potential industrial strain for xylitol and ethanol production.</title>
        <authorList>
            <person name="Yu J."/>
            <person name="Wang Q."/>
            <person name="Geng X."/>
            <person name="Bao W."/>
            <person name="He P."/>
            <person name="Cai J."/>
        </authorList>
    </citation>
    <scope>NUCLEOTIDE SEQUENCE [LARGE SCALE GENOMIC DNA]</scope>
    <source>
        <strain evidence="7">Xu316</strain>
    </source>
</reference>
<evidence type="ECO:0000256" key="4">
    <source>
        <dbReference type="SAM" id="Phobius"/>
    </source>
</evidence>
<protein>
    <recommendedName>
        <fullName evidence="2">Oxidant-induced cell-cycle arrest protein 5</fullName>
    </recommendedName>
</protein>
<organism evidence="6 7">
    <name type="scientific">Candida maltosa (strain Xu316)</name>
    <name type="common">Yeast</name>
    <dbReference type="NCBI Taxonomy" id="1245528"/>
    <lineage>
        <taxon>Eukaryota</taxon>
        <taxon>Fungi</taxon>
        <taxon>Dikarya</taxon>
        <taxon>Ascomycota</taxon>
        <taxon>Saccharomycotina</taxon>
        <taxon>Pichiomycetes</taxon>
        <taxon>Debaryomycetaceae</taxon>
        <taxon>Candida/Lodderomyces clade</taxon>
        <taxon>Candida</taxon>
    </lineage>
</organism>
<feature type="domain" description="Rab-GAP TBC" evidence="5">
    <location>
        <begin position="71"/>
        <end position="332"/>
    </location>
</feature>
<gene>
    <name evidence="6" type="ORF">G210_1482</name>
</gene>
<keyword evidence="7" id="KW-1185">Reference proteome</keyword>
<dbReference type="SUPFAM" id="SSF47923">
    <property type="entry name" value="Ypt/Rab-GAP domain of gyp1p"/>
    <property type="match status" value="1"/>
</dbReference>
<dbReference type="OMA" id="FHLRDYM"/>
<dbReference type="InterPro" id="IPR035969">
    <property type="entry name" value="Rab-GAP_TBC_sf"/>
</dbReference>
<dbReference type="PROSITE" id="PS50086">
    <property type="entry name" value="TBC_RABGAP"/>
    <property type="match status" value="1"/>
</dbReference>
<dbReference type="InterPro" id="IPR045913">
    <property type="entry name" value="TBC20/Gyp8-like"/>
</dbReference>
<dbReference type="GO" id="GO:0005096">
    <property type="term" value="F:GTPase activator activity"/>
    <property type="evidence" value="ECO:0007669"/>
    <property type="project" value="UniProtKB-KW"/>
</dbReference>
<keyword evidence="4" id="KW-0812">Transmembrane</keyword>
<dbReference type="InterPro" id="IPR000195">
    <property type="entry name" value="Rab-GAP-TBC_dom"/>
</dbReference>
<accession>M3HKX0</accession>
<evidence type="ECO:0000259" key="5">
    <source>
        <dbReference type="PROSITE" id="PS50086"/>
    </source>
</evidence>
<evidence type="ECO:0000313" key="7">
    <source>
        <dbReference type="Proteomes" id="UP000011777"/>
    </source>
</evidence>
<dbReference type="GO" id="GO:0005789">
    <property type="term" value="C:endoplasmic reticulum membrane"/>
    <property type="evidence" value="ECO:0007669"/>
    <property type="project" value="TreeGrafter"/>
</dbReference>
<proteinExistence type="inferred from homology"/>
<name>M3HKX0_CANMX</name>
<dbReference type="SMART" id="SM00164">
    <property type="entry name" value="TBC"/>
    <property type="match status" value="1"/>
</dbReference>
<comment type="similarity">
    <text evidence="1">Belongs to the OCA5 family.</text>
</comment>
<dbReference type="Gene3D" id="1.10.472.80">
    <property type="entry name" value="Ypt/Rab-GAP domain of gyp1p, domain 3"/>
    <property type="match status" value="1"/>
</dbReference>
<feature type="transmembrane region" description="Helical" evidence="4">
    <location>
        <begin position="567"/>
        <end position="587"/>
    </location>
</feature>
<keyword evidence="4" id="KW-1133">Transmembrane helix</keyword>